<dbReference type="PROSITE" id="PS51755">
    <property type="entry name" value="OMPR_PHOB"/>
    <property type="match status" value="1"/>
</dbReference>
<evidence type="ECO:0000256" key="3">
    <source>
        <dbReference type="ARBA" id="ARBA00022553"/>
    </source>
</evidence>
<dbReference type="InterPro" id="IPR039420">
    <property type="entry name" value="WalR-like"/>
</dbReference>
<dbReference type="RefSeq" id="WP_169562716.1">
    <property type="nucleotide sequence ID" value="NZ_JAAXYH010000001.1"/>
</dbReference>
<dbReference type="EMBL" id="JAAXYH010000001">
    <property type="protein sequence ID" value="NMH64051.1"/>
    <property type="molecule type" value="Genomic_DNA"/>
</dbReference>
<proteinExistence type="predicted"/>
<dbReference type="Pfam" id="PF00072">
    <property type="entry name" value="Response_reg"/>
    <property type="match status" value="1"/>
</dbReference>
<dbReference type="InterPro" id="IPR036388">
    <property type="entry name" value="WH-like_DNA-bd_sf"/>
</dbReference>
<dbReference type="SUPFAM" id="SSF52172">
    <property type="entry name" value="CheY-like"/>
    <property type="match status" value="1"/>
</dbReference>
<dbReference type="PROSITE" id="PS50110">
    <property type="entry name" value="RESPONSE_REGULATORY"/>
    <property type="match status" value="1"/>
</dbReference>
<dbReference type="Gene3D" id="3.40.50.2300">
    <property type="match status" value="1"/>
</dbReference>
<feature type="domain" description="OmpR/PhoB-type" evidence="12">
    <location>
        <begin position="142"/>
        <end position="244"/>
    </location>
</feature>
<dbReference type="InterPro" id="IPR001867">
    <property type="entry name" value="OmpR/PhoB-type_DNA-bd"/>
</dbReference>
<sequence length="245" mass="28129">MSKILLVDDDSVYRAVVAEALMTEGHELLQAEDSLQALERLAYFSPDILLLAPMMPDLDDLALMLSLKTQIPVIIMSASDNQALRIRCHEMGADDFLTKPIHIETLSIRIGAILRRVALSRAWAGREHKRREGAEAPHRQAEKQETEGDGEWVSFDESRYCVHLGRRRLTLTQTEFRLFRYLFERRGQVVTKQELQLGVLHKEHGRFDRNLDMHISNTRRKLAQTQLPRSLIATVRGRGYCFAPV</sequence>
<keyword evidence="7" id="KW-0804">Transcription</keyword>
<dbReference type="SMART" id="SM00448">
    <property type="entry name" value="REC"/>
    <property type="match status" value="1"/>
</dbReference>
<dbReference type="GO" id="GO:0000156">
    <property type="term" value="F:phosphorelay response regulator activity"/>
    <property type="evidence" value="ECO:0007669"/>
    <property type="project" value="TreeGrafter"/>
</dbReference>
<dbReference type="Gene3D" id="1.10.10.10">
    <property type="entry name" value="Winged helix-like DNA-binding domain superfamily/Winged helix DNA-binding domain"/>
    <property type="match status" value="1"/>
</dbReference>
<comment type="caution">
    <text evidence="8">Lacks conserved residue(s) required for the propagation of feature annotation.</text>
</comment>
<evidence type="ECO:0000313" key="13">
    <source>
        <dbReference type="EMBL" id="NMH64051.1"/>
    </source>
</evidence>
<evidence type="ECO:0000256" key="8">
    <source>
        <dbReference type="PROSITE-ProRule" id="PRU00169"/>
    </source>
</evidence>
<feature type="compositionally biased region" description="Basic and acidic residues" evidence="10">
    <location>
        <begin position="128"/>
        <end position="146"/>
    </location>
</feature>
<dbReference type="SMART" id="SM00862">
    <property type="entry name" value="Trans_reg_C"/>
    <property type="match status" value="1"/>
</dbReference>
<dbReference type="Pfam" id="PF00486">
    <property type="entry name" value="Trans_reg_C"/>
    <property type="match status" value="1"/>
</dbReference>
<dbReference type="SUPFAM" id="SSF46894">
    <property type="entry name" value="C-terminal effector domain of the bipartite response regulators"/>
    <property type="match status" value="1"/>
</dbReference>
<evidence type="ECO:0000259" key="11">
    <source>
        <dbReference type="PROSITE" id="PS50110"/>
    </source>
</evidence>
<evidence type="ECO:0000256" key="2">
    <source>
        <dbReference type="ARBA" id="ARBA00022490"/>
    </source>
</evidence>
<gene>
    <name evidence="13" type="ORF">HC757_02520</name>
</gene>
<keyword evidence="14" id="KW-1185">Reference proteome</keyword>
<evidence type="ECO:0000259" key="12">
    <source>
        <dbReference type="PROSITE" id="PS51755"/>
    </source>
</evidence>
<keyword evidence="6 9" id="KW-0238">DNA-binding</keyword>
<evidence type="ECO:0000256" key="9">
    <source>
        <dbReference type="PROSITE-ProRule" id="PRU01091"/>
    </source>
</evidence>
<dbReference type="InterPro" id="IPR011006">
    <property type="entry name" value="CheY-like_superfamily"/>
</dbReference>
<keyword evidence="5" id="KW-0805">Transcription regulation</keyword>
<dbReference type="AlphaFoldDB" id="A0A972FY52"/>
<accession>A0A972FY52</accession>
<evidence type="ECO:0000256" key="5">
    <source>
        <dbReference type="ARBA" id="ARBA00023015"/>
    </source>
</evidence>
<dbReference type="PANTHER" id="PTHR48111:SF39">
    <property type="entry name" value="TRANSCRIPTIONAL REGULATORY PROTEIN CPXR"/>
    <property type="match status" value="1"/>
</dbReference>
<dbReference type="Proteomes" id="UP000737113">
    <property type="component" value="Unassembled WGS sequence"/>
</dbReference>
<dbReference type="InterPro" id="IPR001789">
    <property type="entry name" value="Sig_transdc_resp-reg_receiver"/>
</dbReference>
<organism evidence="13 14">
    <name type="scientific">Shewanella salipaludis</name>
    <dbReference type="NCBI Taxonomy" id="2723052"/>
    <lineage>
        <taxon>Bacteria</taxon>
        <taxon>Pseudomonadati</taxon>
        <taxon>Pseudomonadota</taxon>
        <taxon>Gammaproteobacteria</taxon>
        <taxon>Alteromonadales</taxon>
        <taxon>Shewanellaceae</taxon>
        <taxon>Shewanella</taxon>
    </lineage>
</organism>
<evidence type="ECO:0000256" key="10">
    <source>
        <dbReference type="SAM" id="MobiDB-lite"/>
    </source>
</evidence>
<dbReference type="GO" id="GO:0000976">
    <property type="term" value="F:transcription cis-regulatory region binding"/>
    <property type="evidence" value="ECO:0007669"/>
    <property type="project" value="TreeGrafter"/>
</dbReference>
<keyword evidence="3" id="KW-0597">Phosphoprotein</keyword>
<reference evidence="13" key="1">
    <citation type="submission" date="2020-04" db="EMBL/GenBank/DDBJ databases">
        <title>Description of Shewanella salipaludis sp. nov., isolated from a salt marsh.</title>
        <authorList>
            <person name="Park S."/>
            <person name="Yoon J.-H."/>
        </authorList>
    </citation>
    <scope>NUCLEOTIDE SEQUENCE</scope>
    <source>
        <strain evidence="13">SHSM-M6</strain>
    </source>
</reference>
<feature type="domain" description="Response regulatory" evidence="11">
    <location>
        <begin position="3"/>
        <end position="114"/>
    </location>
</feature>
<keyword evidence="2" id="KW-0963">Cytoplasm</keyword>
<feature type="region of interest" description="Disordered" evidence="10">
    <location>
        <begin position="128"/>
        <end position="150"/>
    </location>
</feature>
<comment type="caution">
    <text evidence="13">The sequence shown here is derived from an EMBL/GenBank/DDBJ whole genome shotgun (WGS) entry which is preliminary data.</text>
</comment>
<evidence type="ECO:0000313" key="14">
    <source>
        <dbReference type="Proteomes" id="UP000737113"/>
    </source>
</evidence>
<name>A0A972FY52_9GAMM</name>
<evidence type="ECO:0000256" key="6">
    <source>
        <dbReference type="ARBA" id="ARBA00023125"/>
    </source>
</evidence>
<dbReference type="CDD" id="cd00383">
    <property type="entry name" value="trans_reg_C"/>
    <property type="match status" value="1"/>
</dbReference>
<comment type="subcellular location">
    <subcellularLocation>
        <location evidence="1">Cytoplasm</location>
    </subcellularLocation>
</comment>
<feature type="DNA-binding region" description="OmpR/PhoB-type" evidence="9">
    <location>
        <begin position="142"/>
        <end position="244"/>
    </location>
</feature>
<dbReference type="GO" id="GO:0006355">
    <property type="term" value="P:regulation of DNA-templated transcription"/>
    <property type="evidence" value="ECO:0007669"/>
    <property type="project" value="InterPro"/>
</dbReference>
<protein>
    <submittedName>
        <fullName evidence="13">Response regulator transcription factor</fullName>
    </submittedName>
</protein>
<evidence type="ECO:0000256" key="4">
    <source>
        <dbReference type="ARBA" id="ARBA00023012"/>
    </source>
</evidence>
<evidence type="ECO:0000256" key="1">
    <source>
        <dbReference type="ARBA" id="ARBA00004496"/>
    </source>
</evidence>
<dbReference type="GO" id="GO:0032993">
    <property type="term" value="C:protein-DNA complex"/>
    <property type="evidence" value="ECO:0007669"/>
    <property type="project" value="TreeGrafter"/>
</dbReference>
<dbReference type="GO" id="GO:0005829">
    <property type="term" value="C:cytosol"/>
    <property type="evidence" value="ECO:0007669"/>
    <property type="project" value="TreeGrafter"/>
</dbReference>
<dbReference type="InterPro" id="IPR016032">
    <property type="entry name" value="Sig_transdc_resp-reg_C-effctor"/>
</dbReference>
<keyword evidence="4" id="KW-0902">Two-component regulatory system</keyword>
<dbReference type="PANTHER" id="PTHR48111">
    <property type="entry name" value="REGULATOR OF RPOS"/>
    <property type="match status" value="1"/>
</dbReference>
<evidence type="ECO:0000256" key="7">
    <source>
        <dbReference type="ARBA" id="ARBA00023163"/>
    </source>
</evidence>